<dbReference type="PANTHER" id="PTHR10146:SF14">
    <property type="entry name" value="PYRIDOXAL PHOSPHATE HOMEOSTASIS PROTEIN"/>
    <property type="match status" value="1"/>
</dbReference>
<dbReference type="OrthoDB" id="10264196at2759"/>
<evidence type="ECO:0008006" key="4">
    <source>
        <dbReference type="Google" id="ProtNLM"/>
    </source>
</evidence>
<accession>A0A2T9YFA1</accession>
<sequence length="244" mass="26636">MFAEPARENEILANLSQVLESVNNKKTDNARLVIVSKTKPAEDISAALKSGELHFGENYAKNLNSKKRTDVVAIPNLWAIETIDNKGGVPPSELLETLNYIINDCGNLTAKGIMTIGSVENSGTVPNPDFLKIVKLRNECQEKLNIPLEISMGMSDDFEHALELGSNNQTFSLFEILFAVLATLVSSQGFVWKNEATAAQLRSTVNGEYARGLSKRQAPGVLDAKLTRIATSVYNVAWRITAGL</sequence>
<dbReference type="AlphaFoldDB" id="A0A2T9YFA1"/>
<evidence type="ECO:0000313" key="2">
    <source>
        <dbReference type="EMBL" id="PVU90954.1"/>
    </source>
</evidence>
<dbReference type="InterPro" id="IPR011078">
    <property type="entry name" value="PyrdxlP_homeostasis"/>
</dbReference>
<dbReference type="Proteomes" id="UP000245383">
    <property type="component" value="Unassembled WGS sequence"/>
</dbReference>
<evidence type="ECO:0000313" key="3">
    <source>
        <dbReference type="Proteomes" id="UP000245383"/>
    </source>
</evidence>
<dbReference type="EMBL" id="MBFR01000229">
    <property type="protein sequence ID" value="PVU90954.1"/>
    <property type="molecule type" value="Genomic_DNA"/>
</dbReference>
<dbReference type="STRING" id="133385.A0A2T9YFA1"/>
<keyword evidence="1" id="KW-0663">Pyridoxal phosphate</keyword>
<dbReference type="Gene3D" id="3.20.20.10">
    <property type="entry name" value="Alanine racemase"/>
    <property type="match status" value="2"/>
</dbReference>
<proteinExistence type="predicted"/>
<protein>
    <recommendedName>
        <fullName evidence="4">Alanine racemase N-terminal domain-containing protein</fullName>
    </recommendedName>
</protein>
<dbReference type="PANTHER" id="PTHR10146">
    <property type="entry name" value="PROLINE SYNTHETASE CO-TRANSCRIBED BACTERIAL HOMOLOG PROTEIN"/>
    <property type="match status" value="1"/>
</dbReference>
<name>A0A2T9YFA1_9FUNG</name>
<gene>
    <name evidence="2" type="ORF">BB561_004642</name>
</gene>
<reference evidence="2 3" key="1">
    <citation type="journal article" date="2018" name="MBio">
        <title>Comparative Genomics Reveals the Core Gene Toolbox for the Fungus-Insect Symbiosis.</title>
        <authorList>
            <person name="Wang Y."/>
            <person name="Stata M."/>
            <person name="Wang W."/>
            <person name="Stajich J.E."/>
            <person name="White M.M."/>
            <person name="Moncalvo J.M."/>
        </authorList>
    </citation>
    <scope>NUCLEOTIDE SEQUENCE [LARGE SCALE GENOMIC DNA]</scope>
    <source>
        <strain evidence="2 3">SWE-8-4</strain>
    </source>
</reference>
<dbReference type="GO" id="GO:0030170">
    <property type="term" value="F:pyridoxal phosphate binding"/>
    <property type="evidence" value="ECO:0007669"/>
    <property type="project" value="InterPro"/>
</dbReference>
<organism evidence="2 3">
    <name type="scientific">Smittium simulii</name>
    <dbReference type="NCBI Taxonomy" id="133385"/>
    <lineage>
        <taxon>Eukaryota</taxon>
        <taxon>Fungi</taxon>
        <taxon>Fungi incertae sedis</taxon>
        <taxon>Zoopagomycota</taxon>
        <taxon>Kickxellomycotina</taxon>
        <taxon>Harpellomycetes</taxon>
        <taxon>Harpellales</taxon>
        <taxon>Legeriomycetaceae</taxon>
        <taxon>Smittium</taxon>
    </lineage>
</organism>
<dbReference type="SUPFAM" id="SSF51419">
    <property type="entry name" value="PLP-binding barrel"/>
    <property type="match status" value="1"/>
</dbReference>
<dbReference type="InterPro" id="IPR029066">
    <property type="entry name" value="PLP-binding_barrel"/>
</dbReference>
<keyword evidence="3" id="KW-1185">Reference proteome</keyword>
<comment type="caution">
    <text evidence="2">The sequence shown here is derived from an EMBL/GenBank/DDBJ whole genome shotgun (WGS) entry which is preliminary data.</text>
</comment>
<evidence type="ECO:0000256" key="1">
    <source>
        <dbReference type="ARBA" id="ARBA00022898"/>
    </source>
</evidence>